<dbReference type="Pfam" id="PF10545">
    <property type="entry name" value="MADF_DNA_bdg"/>
    <property type="match status" value="1"/>
</dbReference>
<comment type="caution">
    <text evidence="3">The sequence shown here is derived from an EMBL/GenBank/DDBJ whole genome shotgun (WGS) entry which is preliminary data.</text>
</comment>
<gene>
    <name evidence="3" type="ORF">HF086_005182</name>
</gene>
<sequence>MSCWSNEESLSFLEHYQMEPCIWNPKDANHKDKKKQADAWIRLAELTGRPVKEIKIKRDIDDYFSQALEKNANLCVLAQQSEQIEEDTDQTEDDPLIRVSTPSRPPSRSPSRPPSIQAVTNKRRRPASETAEKQMAVAFGQLTNVLGQRQNENIPAHKDDDCDLYAKLLAIKLRELSTDERKIMMYQIDGLFINRISQKSNERHTPYPQYYSRPSSMAGAYSTPSPQVIPSRPTSVNSVYSEPIHNNQSFFPSPNTQTSYSAPDMTKHIPTPIAPAPSTSTAPSSSIRIISDQIINPTPRETNIINMAMLNAFEDFDSST</sequence>
<proteinExistence type="predicted"/>
<dbReference type="Proteomes" id="UP000814243">
    <property type="component" value="Unassembled WGS sequence"/>
</dbReference>
<dbReference type="PANTHER" id="PTHR21505">
    <property type="entry name" value="MADF DOMAIN-CONTAINING PROTEIN-RELATED"/>
    <property type="match status" value="1"/>
</dbReference>
<feature type="domain" description="MADF" evidence="2">
    <location>
        <begin position="12"/>
        <end position="59"/>
    </location>
</feature>
<accession>A0A922MJY2</accession>
<evidence type="ECO:0000313" key="3">
    <source>
        <dbReference type="EMBL" id="KAH9638189.1"/>
    </source>
</evidence>
<evidence type="ECO:0000256" key="1">
    <source>
        <dbReference type="SAM" id="MobiDB-lite"/>
    </source>
</evidence>
<reference evidence="3" key="1">
    <citation type="journal article" date="2021" name="G3 (Bethesda)">
        <title>Genome and transcriptome analysis of the beet armyworm Spodoptera exigua reveals targets for pest control. .</title>
        <authorList>
            <person name="Simon S."/>
            <person name="Breeschoten T."/>
            <person name="Jansen H.J."/>
            <person name="Dirks R.P."/>
            <person name="Schranz M.E."/>
            <person name="Ros V.I.D."/>
        </authorList>
    </citation>
    <scope>NUCLEOTIDE SEQUENCE</scope>
    <source>
        <strain evidence="3">TB_SE_WUR_2020</strain>
    </source>
</reference>
<name>A0A922MJY2_SPOEX</name>
<evidence type="ECO:0000259" key="2">
    <source>
        <dbReference type="Pfam" id="PF10545"/>
    </source>
</evidence>
<evidence type="ECO:0000313" key="4">
    <source>
        <dbReference type="Proteomes" id="UP000814243"/>
    </source>
</evidence>
<feature type="compositionally biased region" description="Acidic residues" evidence="1">
    <location>
        <begin position="83"/>
        <end position="94"/>
    </location>
</feature>
<dbReference type="InterPro" id="IPR006578">
    <property type="entry name" value="MADF-dom"/>
</dbReference>
<organism evidence="3 4">
    <name type="scientific">Spodoptera exigua</name>
    <name type="common">Beet armyworm</name>
    <name type="synonym">Noctua fulgens</name>
    <dbReference type="NCBI Taxonomy" id="7107"/>
    <lineage>
        <taxon>Eukaryota</taxon>
        <taxon>Metazoa</taxon>
        <taxon>Ecdysozoa</taxon>
        <taxon>Arthropoda</taxon>
        <taxon>Hexapoda</taxon>
        <taxon>Insecta</taxon>
        <taxon>Pterygota</taxon>
        <taxon>Neoptera</taxon>
        <taxon>Endopterygota</taxon>
        <taxon>Lepidoptera</taxon>
        <taxon>Glossata</taxon>
        <taxon>Ditrysia</taxon>
        <taxon>Noctuoidea</taxon>
        <taxon>Noctuidae</taxon>
        <taxon>Amphipyrinae</taxon>
        <taxon>Spodoptera</taxon>
    </lineage>
</organism>
<dbReference type="PANTHER" id="PTHR21505:SF15">
    <property type="entry name" value="RE18252P"/>
    <property type="match status" value="1"/>
</dbReference>
<feature type="region of interest" description="Disordered" evidence="1">
    <location>
        <begin position="83"/>
        <end position="131"/>
    </location>
</feature>
<dbReference type="EMBL" id="JACEFF010000412">
    <property type="protein sequence ID" value="KAH9638189.1"/>
    <property type="molecule type" value="Genomic_DNA"/>
</dbReference>
<dbReference type="AlphaFoldDB" id="A0A922MJY2"/>
<protein>
    <recommendedName>
        <fullName evidence="2">MADF domain-containing protein</fullName>
    </recommendedName>
</protein>
<feature type="compositionally biased region" description="Pro residues" evidence="1">
    <location>
        <begin position="103"/>
        <end position="113"/>
    </location>
</feature>